<proteinExistence type="predicted"/>
<reference evidence="1 2" key="1">
    <citation type="submission" date="2019-10" db="EMBL/GenBank/DDBJ databases">
        <title>Characterization of a new Citrobacter species.</title>
        <authorList>
            <person name="Goncalves Ribeiro T."/>
            <person name="Izdebski R."/>
            <person name="Urbanowicz P."/>
            <person name="Carmeli Y."/>
            <person name="Gniadkowski M."/>
            <person name="Peixe L."/>
        </authorList>
    </citation>
    <scope>NUCLEOTIDE SEQUENCE [LARGE SCALE GENOMIC DNA]</scope>
    <source>
        <strain evidence="1 2">NMI7905_11</strain>
    </source>
</reference>
<evidence type="ECO:0000313" key="2">
    <source>
        <dbReference type="Proteomes" id="UP000475079"/>
    </source>
</evidence>
<sequence>MGWLLLAICMAFLTIIGDIQLEERQTARTAWQQQSGQLYATQMLMLANRINDYRYNRNPGDGTLALSLLALPFTPDPRIQHRLVQGRLWVWMPEQPGLVDALRDRSRGSALIGTRRNGQLVWLSGTASGLSAPAGIPDGAVVYLN</sequence>
<name>A0A6L5EFL9_9ENTR</name>
<dbReference type="InterPro" id="IPR009987">
    <property type="entry name" value="IM_PilM"/>
</dbReference>
<dbReference type="Pfam" id="PF07419">
    <property type="entry name" value="PilM"/>
    <property type="match status" value="1"/>
</dbReference>
<dbReference type="Gene3D" id="3.30.450.360">
    <property type="match status" value="1"/>
</dbReference>
<dbReference type="AlphaFoldDB" id="A0A6L5EFL9"/>
<accession>A0A6L5EFL9</accession>
<evidence type="ECO:0000313" key="1">
    <source>
        <dbReference type="EMBL" id="MPQ54166.1"/>
    </source>
</evidence>
<protein>
    <submittedName>
        <fullName evidence="1">Type IV pilus biogenesis protein PilM</fullName>
    </submittedName>
</protein>
<dbReference type="Proteomes" id="UP000475079">
    <property type="component" value="Unassembled WGS sequence"/>
</dbReference>
<organism evidence="1 2">
    <name type="scientific">Citrobacter telavivensis</name>
    <dbReference type="NCBI Taxonomy" id="2653932"/>
    <lineage>
        <taxon>Bacteria</taxon>
        <taxon>Pseudomonadati</taxon>
        <taxon>Pseudomonadota</taxon>
        <taxon>Gammaproteobacteria</taxon>
        <taxon>Enterobacterales</taxon>
        <taxon>Enterobacteriaceae</taxon>
        <taxon>Citrobacter</taxon>
    </lineage>
</organism>
<gene>
    <name evidence="1" type="primary">pilM</name>
    <name evidence="1" type="ORF">GBB84_25085</name>
</gene>
<keyword evidence="2" id="KW-1185">Reference proteome</keyword>
<comment type="caution">
    <text evidence="1">The sequence shown here is derived from an EMBL/GenBank/DDBJ whole genome shotgun (WGS) entry which is preliminary data.</text>
</comment>
<dbReference type="EMBL" id="WHIY01000025">
    <property type="protein sequence ID" value="MPQ54166.1"/>
    <property type="molecule type" value="Genomic_DNA"/>
</dbReference>
<dbReference type="RefSeq" id="WP_152400147.1">
    <property type="nucleotide sequence ID" value="NZ_WHIY01000025.1"/>
</dbReference>